<keyword evidence="1" id="KW-0732">Signal</keyword>
<sequence>MRASHLLGISLLPALSAALPGLRQTSHSASHFQARRIGRVNVADVADAQFNFLPYELADVCLDCSRPSSQAQYSCGLNFDWYDPNSRLENNVTSCHCSYTWSWDGVTPIQADGEYVTCFKQGSTLFEMKILDFQSGHNLTLDMGHHYKDSTNFSYPWIYPTTFSTPQLSLPLRILGNNSMTYYDAGPIFANITQLSD</sequence>
<reference evidence="2" key="1">
    <citation type="submission" date="2022-07" db="EMBL/GenBank/DDBJ databases">
        <title>Fungi with potential for degradation of polypropylene.</title>
        <authorList>
            <person name="Gostincar C."/>
        </authorList>
    </citation>
    <scope>NUCLEOTIDE SEQUENCE</scope>
    <source>
        <strain evidence="2">EXF-13308</strain>
    </source>
</reference>
<dbReference type="EMBL" id="JANBVO010000094">
    <property type="protein sequence ID" value="KAJ9130331.1"/>
    <property type="molecule type" value="Genomic_DNA"/>
</dbReference>
<evidence type="ECO:0000313" key="3">
    <source>
        <dbReference type="Proteomes" id="UP001174694"/>
    </source>
</evidence>
<proteinExistence type="predicted"/>
<accession>A0AA38R9S2</accession>
<feature type="signal peptide" evidence="1">
    <location>
        <begin position="1"/>
        <end position="18"/>
    </location>
</feature>
<organism evidence="2 3">
    <name type="scientific">Pleurostoma richardsiae</name>
    <dbReference type="NCBI Taxonomy" id="41990"/>
    <lineage>
        <taxon>Eukaryota</taxon>
        <taxon>Fungi</taxon>
        <taxon>Dikarya</taxon>
        <taxon>Ascomycota</taxon>
        <taxon>Pezizomycotina</taxon>
        <taxon>Sordariomycetes</taxon>
        <taxon>Sordariomycetidae</taxon>
        <taxon>Calosphaeriales</taxon>
        <taxon>Pleurostomataceae</taxon>
        <taxon>Pleurostoma</taxon>
    </lineage>
</organism>
<keyword evidence="3" id="KW-1185">Reference proteome</keyword>
<gene>
    <name evidence="2" type="ORF">NKR23_g12249</name>
</gene>
<evidence type="ECO:0000256" key="1">
    <source>
        <dbReference type="SAM" id="SignalP"/>
    </source>
</evidence>
<feature type="chain" id="PRO_5041300966" evidence="1">
    <location>
        <begin position="19"/>
        <end position="197"/>
    </location>
</feature>
<protein>
    <submittedName>
        <fullName evidence="2">Uncharacterized protein</fullName>
    </submittedName>
</protein>
<comment type="caution">
    <text evidence="2">The sequence shown here is derived from an EMBL/GenBank/DDBJ whole genome shotgun (WGS) entry which is preliminary data.</text>
</comment>
<name>A0AA38R9S2_9PEZI</name>
<dbReference type="Proteomes" id="UP001174694">
    <property type="component" value="Unassembled WGS sequence"/>
</dbReference>
<dbReference type="AlphaFoldDB" id="A0AA38R9S2"/>
<evidence type="ECO:0000313" key="2">
    <source>
        <dbReference type="EMBL" id="KAJ9130331.1"/>
    </source>
</evidence>